<dbReference type="Proteomes" id="UP000256709">
    <property type="component" value="Unassembled WGS sequence"/>
</dbReference>
<organism evidence="2 3">
    <name type="scientific">Subtercola boreus</name>
    <dbReference type="NCBI Taxonomy" id="120213"/>
    <lineage>
        <taxon>Bacteria</taxon>
        <taxon>Bacillati</taxon>
        <taxon>Actinomycetota</taxon>
        <taxon>Actinomycetes</taxon>
        <taxon>Micrococcales</taxon>
        <taxon>Microbacteriaceae</taxon>
        <taxon>Subtercola</taxon>
    </lineage>
</organism>
<gene>
    <name evidence="2" type="ORF">B7R21_00540</name>
</gene>
<dbReference type="EMBL" id="NBXA01000001">
    <property type="protein sequence ID" value="RFA17260.1"/>
    <property type="molecule type" value="Genomic_DNA"/>
</dbReference>
<name>A0A3E0W5G9_9MICO</name>
<evidence type="ECO:0000313" key="2">
    <source>
        <dbReference type="EMBL" id="RFA17260.1"/>
    </source>
</evidence>
<feature type="compositionally biased region" description="Gly residues" evidence="1">
    <location>
        <begin position="56"/>
        <end position="68"/>
    </location>
</feature>
<evidence type="ECO:0000256" key="1">
    <source>
        <dbReference type="SAM" id="MobiDB-lite"/>
    </source>
</evidence>
<feature type="compositionally biased region" description="Basic and acidic residues" evidence="1">
    <location>
        <begin position="33"/>
        <end position="55"/>
    </location>
</feature>
<reference evidence="2 3" key="1">
    <citation type="submission" date="2017-04" db="EMBL/GenBank/DDBJ databases">
        <title>Comparative genome analysis of Subtercola boreus.</title>
        <authorList>
            <person name="Cho Y.-J."/>
            <person name="Cho A."/>
            <person name="Kim O.-S."/>
            <person name="Lee J.-I."/>
        </authorList>
    </citation>
    <scope>NUCLEOTIDE SEQUENCE [LARGE SCALE GENOMIC DNA]</scope>
    <source>
        <strain evidence="2 3">P27444</strain>
    </source>
</reference>
<comment type="caution">
    <text evidence="2">The sequence shown here is derived from an EMBL/GenBank/DDBJ whole genome shotgun (WGS) entry which is preliminary data.</text>
</comment>
<accession>A0A3E0W5G9</accession>
<dbReference type="RefSeq" id="WP_116281297.1">
    <property type="nucleotide sequence ID" value="NZ_NBXA01000001.1"/>
</dbReference>
<dbReference type="AlphaFoldDB" id="A0A3E0W5G9"/>
<protein>
    <submittedName>
        <fullName evidence="2">Uncharacterized protein</fullName>
    </submittedName>
</protein>
<dbReference type="OrthoDB" id="9960935at2"/>
<sequence length="68" mass="7470">MMLFWFAVGFAALLVALMVLLIIRQHRAKDFQETLDPRDLPRQKDSLGREFDAGVHRGGGNGAGPGGF</sequence>
<evidence type="ECO:0000313" key="3">
    <source>
        <dbReference type="Proteomes" id="UP000256709"/>
    </source>
</evidence>
<feature type="region of interest" description="Disordered" evidence="1">
    <location>
        <begin position="33"/>
        <end position="68"/>
    </location>
</feature>
<proteinExistence type="predicted"/>